<feature type="compositionally biased region" description="Basic and acidic residues" evidence="7">
    <location>
        <begin position="843"/>
        <end position="897"/>
    </location>
</feature>
<sequence length="1722" mass="182404">MKKGTSVAMRPREDRQNPPTQTENEGLSPSSRPSSSHPSSSYPADGCSSSTGNRVRPSELSGTQASPSFPPLCVSRSSSGSPLFLASSISASPSSSSPAFSPFSSSLSLSFPGNCLPRASSSAVLSASIPSSKPSSFSTSTPPTLLSLPAASSPFFERQARSSSARSRERASQAGERPRRPRWFLSSPSPHLLALLQREATRCCAPDKTSSRTPSSSSSSPDAASVHSSLHSACQRAQRGDAGVTQPGETRGERGSGAGAHRARERRGDGDNEAHLCASIAAPSSGGRRQRDDGRPNEADDEKIPPRASASSVAEESTTRGVDSSGTICDTAKEFPCKEKPDTREHEDGDAGPCQAGNSQVPKVPDRNAPTRPRKSPSASPRLSSRGWGACPGEEGERRKQSLGKATTPCPLCRSPSNVVSSSAPSSSSPSSSPEAALFPPDSGRVAERNVVSPSSSFWPSSSAAPSQFSPCSSACPHGDGDGPDLPLCGLASEHLRDTVLSANEGEGLPGAADPLALLPLPPGVLPGTEGSSVSLAELTSPLPLALPPEEDASWAQVLCPVLAEAPDAQREKADSEGEGTGDPESFPTRPRGELAPEEPTKGGLGETAARPVAAAPREETRDPPRPSLAGTVPAHAAACGGRVSSDSEFVHEACREVEEAKDERMMVERSRDEGAGSEAEEARDIAERPAGKEGPSSEQWVSTEKDEQVAALRGDVGDPKETGPRMRGRILSGSTHQASVEPAGSLEGYSRSSFSFSSRSTPRSRSPGTDAEPLNSAFGPGGLFSLVPSRDATPCPPASSPRLSASLASLASCPEGNGEKTGDEETGDESDGRGADGSCGRAQEEGRTDLPGRPSEREPLRAAGGPRRDVVGEAGSAREGERDGREADPGEGRSEDSSEEDDMWTEEEDDEARWDARAMAEERAARIRAQRECTDGSRLAWCVDPERIRSRMRGPVSFGSPTSPRRAATCYSFSEHGGDFFALSSEDEHDGTCPSTATPRTHASLLAHARNARSAPPRLWRGLPSRGSSPRGSSPRGSSPRGSSPRGSSPRGSSPRGSAALSLCPFLSTPLPLTDSRGSVKATPAPASTVSRSLSDSARPPRLVGAERRGGLRDRRGEAKDAARKLVEGRGEKGEAEDEGRKSRAASGEVHVTPRKAARPAQTREERSDRDAKREGEHQGNWERAYASASWKPVPSRCGETPQSRAAACGGGDRLPPLAAALPSAQALAGLLGAHPRTPKRSDASEGGQAEGHSPSAAPSSAASSSTGPVCFSAARSLSGGSDVAPRPRGGREAPIPRLSVSSVASDGERVPFERRSYLLIKKLNFILRHGAPLFKLPMREDGYVRIRQLLELDCMKSVSWEEIYLVVASNFKRRYEVCYDPTEPDRVGETSDACVGDAERHSQFPDKTPRGQAASGNVSDMPASRTPRGAEKAAAQREAGAEAEHNQGRGHEEERGHRDSTSSFSRLPRTYPSTPKAAPDSAPGEKSLLSILGCWAAGTARRSSESDSHERARCEPPFPSSAAPELISDRWLLRATQGHTIREVSSDLLLRRIHDAAELRKCVHGTFMKNWLAIRTLGLSRMHRNHIHFAPGLPSECGVVSGMRRSSDVAIYVNVALAMKEGVKFYVSNNNVILTEGIRGKLAPRYFKRAVHLKWDVSLFEDGRDFTPRFFDRLPPEMLEEHRKSIYAKHLAINQLSGDRSCAESAPALGGSGDASRERD</sequence>
<gene>
    <name evidence="8" type="ORF">BN1204_029770</name>
</gene>
<feature type="compositionally biased region" description="Polar residues" evidence="7">
    <location>
        <begin position="1087"/>
        <end position="1097"/>
    </location>
</feature>
<evidence type="ECO:0000256" key="1">
    <source>
        <dbReference type="ARBA" id="ARBA00003343"/>
    </source>
</evidence>
<dbReference type="InterPro" id="IPR042081">
    <property type="entry name" value="RNA_2'-PTrans_C"/>
</dbReference>
<feature type="compositionally biased region" description="Polar residues" evidence="7">
    <location>
        <begin position="17"/>
        <end position="27"/>
    </location>
</feature>
<feature type="compositionally biased region" description="Basic and acidic residues" evidence="7">
    <location>
        <begin position="289"/>
        <end position="305"/>
    </location>
</feature>
<reference evidence="8" key="1">
    <citation type="journal article" date="2015" name="PLoS ONE">
        <title>Comprehensive Evaluation of Toxoplasma gondii VEG and Neospora caninum LIV Genomes with Tachyzoite Stage Transcriptome and Proteome Defines Novel Transcript Features.</title>
        <authorList>
            <person name="Ramaprasad A."/>
            <person name="Mourier T."/>
            <person name="Naeem R."/>
            <person name="Malas T.B."/>
            <person name="Moussa E."/>
            <person name="Panigrahi A."/>
            <person name="Vermont S.J."/>
            <person name="Otto T.D."/>
            <person name="Wastling J."/>
            <person name="Pain A."/>
        </authorList>
    </citation>
    <scope>NUCLEOTIDE SEQUENCE</scope>
    <source>
        <strain evidence="8">Liverpool</strain>
    </source>
</reference>
<dbReference type="PANTHER" id="PTHR12684">
    <property type="entry name" value="PUTATIVE PHOSPHOTRANSFERASE"/>
    <property type="match status" value="1"/>
</dbReference>
<feature type="compositionally biased region" description="Basic and acidic residues" evidence="7">
    <location>
        <begin position="591"/>
        <end position="601"/>
    </location>
</feature>
<feature type="compositionally biased region" description="Basic and acidic residues" evidence="7">
    <location>
        <begin position="716"/>
        <end position="725"/>
    </location>
</feature>
<feature type="compositionally biased region" description="Basic and acidic residues" evidence="7">
    <location>
        <begin position="660"/>
        <end position="692"/>
    </location>
</feature>
<dbReference type="Pfam" id="PF01885">
    <property type="entry name" value="PTS_2-RNA"/>
    <property type="match status" value="2"/>
</dbReference>
<comment type="function">
    <text evidence="1">Catalyzes the last step of tRNA splicing, the transfer of the splice junction 2'-phosphate from ligated tRNA to NAD to produce ADP-ribose 1''-2'' cyclic phosphate.</text>
</comment>
<dbReference type="InterPro" id="IPR002745">
    <property type="entry name" value="Ptrans_KptA/Tpt1"/>
</dbReference>
<accession>A0A0F7UBC0</accession>
<evidence type="ECO:0000256" key="3">
    <source>
        <dbReference type="ARBA" id="ARBA00012007"/>
    </source>
</evidence>
<feature type="compositionally biased region" description="Basic and acidic residues" evidence="7">
    <location>
        <begin position="331"/>
        <end position="349"/>
    </location>
</feature>
<dbReference type="Gene3D" id="3.20.170.30">
    <property type="match status" value="1"/>
</dbReference>
<dbReference type="SUPFAM" id="SSF56399">
    <property type="entry name" value="ADP-ribosylation"/>
    <property type="match status" value="2"/>
</dbReference>
<feature type="compositionally biased region" description="Low complexity" evidence="7">
    <location>
        <begin position="211"/>
        <end position="229"/>
    </location>
</feature>
<evidence type="ECO:0000256" key="7">
    <source>
        <dbReference type="SAM" id="MobiDB-lite"/>
    </source>
</evidence>
<evidence type="ECO:0000256" key="6">
    <source>
        <dbReference type="ARBA" id="ARBA00047949"/>
    </source>
</evidence>
<dbReference type="EMBL" id="LN714482">
    <property type="protein sequence ID" value="CEL67179.1"/>
    <property type="molecule type" value="Genomic_DNA"/>
</dbReference>
<proteinExistence type="inferred from homology"/>
<feature type="compositionally biased region" description="Low complexity" evidence="7">
    <location>
        <begin position="1255"/>
        <end position="1267"/>
    </location>
</feature>
<feature type="compositionally biased region" description="Basic and acidic residues" evidence="7">
    <location>
        <begin position="1504"/>
        <end position="1516"/>
    </location>
</feature>
<evidence type="ECO:0000256" key="2">
    <source>
        <dbReference type="ARBA" id="ARBA00009836"/>
    </source>
</evidence>
<feature type="compositionally biased region" description="Acidic residues" evidence="7">
    <location>
        <begin position="898"/>
        <end position="913"/>
    </location>
</feature>
<dbReference type="GO" id="GO:0006388">
    <property type="term" value="P:tRNA splicing, via endonucleolytic cleavage and ligation"/>
    <property type="evidence" value="ECO:0007669"/>
    <property type="project" value="TreeGrafter"/>
</dbReference>
<feature type="compositionally biased region" description="Basic and acidic residues" evidence="7">
    <location>
        <begin position="1430"/>
        <end position="1462"/>
    </location>
</feature>
<feature type="compositionally biased region" description="Low complexity" evidence="7">
    <location>
        <begin position="75"/>
        <end position="107"/>
    </location>
</feature>
<keyword evidence="5" id="KW-0520">NAD</keyword>
<evidence type="ECO:0000256" key="5">
    <source>
        <dbReference type="ARBA" id="ARBA00023027"/>
    </source>
</evidence>
<feature type="region of interest" description="Disordered" evidence="7">
    <location>
        <begin position="660"/>
        <end position="915"/>
    </location>
</feature>
<evidence type="ECO:0000256" key="4">
    <source>
        <dbReference type="ARBA" id="ARBA00022679"/>
    </source>
</evidence>
<dbReference type="PANTHER" id="PTHR12684:SF2">
    <property type="entry name" value="TRNA 2'-PHOSPHOTRANSFERASE 1"/>
    <property type="match status" value="1"/>
</dbReference>
<evidence type="ECO:0000313" key="8">
    <source>
        <dbReference type="EMBL" id="CEL67179.1"/>
    </source>
</evidence>
<feature type="compositionally biased region" description="Low complexity" evidence="7">
    <location>
        <begin position="128"/>
        <end position="165"/>
    </location>
</feature>
<feature type="region of interest" description="Disordered" evidence="7">
    <location>
        <begin position="1011"/>
        <end position="1219"/>
    </location>
</feature>
<dbReference type="InterPro" id="IPR042080">
    <property type="entry name" value="RNA_2'-PTrans_N"/>
</dbReference>
<feature type="region of interest" description="Disordered" evidence="7">
    <location>
        <begin position="128"/>
        <end position="486"/>
    </location>
</feature>
<feature type="region of interest" description="Disordered" evidence="7">
    <location>
        <begin position="1"/>
        <end position="107"/>
    </location>
</feature>
<feature type="region of interest" description="Disordered" evidence="7">
    <location>
        <begin position="1401"/>
        <end position="1486"/>
    </location>
</feature>
<feature type="compositionally biased region" description="Basic and acidic residues" evidence="7">
    <location>
        <begin position="1163"/>
        <end position="1182"/>
    </location>
</feature>
<feature type="compositionally biased region" description="Low complexity" evidence="7">
    <location>
        <begin position="453"/>
        <end position="486"/>
    </location>
</feature>
<feature type="compositionally biased region" description="Low complexity" evidence="7">
    <location>
        <begin position="607"/>
        <end position="616"/>
    </location>
</feature>
<keyword evidence="4 8" id="KW-0808">Transferase</keyword>
<feature type="region of interest" description="Disordered" evidence="7">
    <location>
        <begin position="566"/>
        <end position="647"/>
    </location>
</feature>
<feature type="compositionally biased region" description="Low complexity" evidence="7">
    <location>
        <begin position="415"/>
        <end position="434"/>
    </location>
</feature>
<comment type="similarity">
    <text evidence="2">Belongs to the KptA/TPT1 family.</text>
</comment>
<dbReference type="EC" id="2.7.1.160" evidence="3"/>
<feature type="compositionally biased region" description="Polar residues" evidence="7">
    <location>
        <begin position="319"/>
        <end position="328"/>
    </location>
</feature>
<feature type="compositionally biased region" description="Low complexity" evidence="7">
    <location>
        <begin position="801"/>
        <end position="817"/>
    </location>
</feature>
<feature type="region of interest" description="Disordered" evidence="7">
    <location>
        <begin position="1235"/>
        <end position="1299"/>
    </location>
</feature>
<organism evidence="8">
    <name type="scientific">Neospora caninum (strain Liverpool)</name>
    <dbReference type="NCBI Taxonomy" id="572307"/>
    <lineage>
        <taxon>Eukaryota</taxon>
        <taxon>Sar</taxon>
        <taxon>Alveolata</taxon>
        <taxon>Apicomplexa</taxon>
        <taxon>Conoidasida</taxon>
        <taxon>Coccidia</taxon>
        <taxon>Eucoccidiorida</taxon>
        <taxon>Eimeriorina</taxon>
        <taxon>Sarcocystidae</taxon>
        <taxon>Neospora</taxon>
    </lineage>
</organism>
<comment type="catalytic activity">
    <reaction evidence="6">
        <text>2'-phospho-[ligated tRNA] + NAD(+) = mature tRNA + ADP-alpha-D-ribose 1'',2''-cyclic phosphate + nicotinamide</text>
        <dbReference type="Rhea" id="RHEA:23324"/>
        <dbReference type="Rhea" id="RHEA-COMP:11106"/>
        <dbReference type="Rhea" id="RHEA-COMP:11107"/>
        <dbReference type="ChEBI" id="CHEBI:17154"/>
        <dbReference type="ChEBI" id="CHEBI:57540"/>
        <dbReference type="ChEBI" id="CHEBI:76596"/>
        <dbReference type="ChEBI" id="CHEBI:82883"/>
        <dbReference type="ChEBI" id="CHEBI:85027"/>
        <dbReference type="EC" id="2.7.1.160"/>
    </reaction>
</comment>
<feature type="compositionally biased region" description="Low complexity" evidence="7">
    <location>
        <begin position="751"/>
        <end position="768"/>
    </location>
</feature>
<feature type="compositionally biased region" description="Basic and acidic residues" evidence="7">
    <location>
        <begin position="1401"/>
        <end position="1411"/>
    </location>
</feature>
<feature type="compositionally biased region" description="Low complexity" evidence="7">
    <location>
        <begin position="185"/>
        <end position="196"/>
    </location>
</feature>
<protein>
    <recommendedName>
        <fullName evidence="3">2'-phosphotransferase</fullName>
        <ecNumber evidence="3">2.7.1.160</ecNumber>
    </recommendedName>
</protein>
<feature type="region of interest" description="Disordered" evidence="7">
    <location>
        <begin position="1504"/>
        <end position="1523"/>
    </location>
</feature>
<dbReference type="GO" id="GO:0000215">
    <property type="term" value="F:tRNA 2'-phosphotransferase activity"/>
    <property type="evidence" value="ECO:0007669"/>
    <property type="project" value="UniProtKB-EC"/>
</dbReference>
<feature type="compositionally biased region" description="Low complexity" evidence="7">
    <location>
        <begin position="1025"/>
        <end position="1059"/>
    </location>
</feature>
<feature type="compositionally biased region" description="Basic and acidic residues" evidence="7">
    <location>
        <begin position="1106"/>
        <end position="1143"/>
    </location>
</feature>
<dbReference type="Gene3D" id="1.10.10.970">
    <property type="entry name" value="RNA 2'-phosphotransferase, Tpt1/KptA family, N-terminal domain"/>
    <property type="match status" value="1"/>
</dbReference>
<feature type="compositionally biased region" description="Low complexity" evidence="7">
    <location>
        <begin position="28"/>
        <end position="43"/>
    </location>
</feature>
<name>A0A0F7UBC0_NEOCL</name>